<dbReference type="Pfam" id="PF03374">
    <property type="entry name" value="ANT"/>
    <property type="match status" value="1"/>
</dbReference>
<proteinExistence type="predicted"/>
<dbReference type="PATRIC" id="fig|224013.5.peg.6418"/>
<dbReference type="EMBL" id="CP012036">
    <property type="protein sequence ID" value="ALF55639.1"/>
    <property type="molecule type" value="Genomic_DNA"/>
</dbReference>
<evidence type="ECO:0000313" key="3">
    <source>
        <dbReference type="Proteomes" id="UP000062645"/>
    </source>
</evidence>
<evidence type="ECO:0000313" key="2">
    <source>
        <dbReference type="EMBL" id="ALF55639.1"/>
    </source>
</evidence>
<gene>
    <name evidence="2" type="ORF">ACX27_26805</name>
</gene>
<keyword evidence="3" id="KW-1185">Reference proteome</keyword>
<dbReference type="AlphaFoldDB" id="A0A0M4U027"/>
<sequence>MNSLSRSAQFSQTLANQIYESTEQFPVSFDSAWVWLGYSTKGNAKRNFENAGFIENVDYMVFITTDKNPSGGRPSEEIMLTAECLKQWGMMAGTEQGKQVRLYFLECERIAKAATSRPASPTLPSNYIEALESLLSSEKEKLALAAQVQEQNEQIAVLAPKAETLDILTECAEKTFDLSSASKVMNFSELGQKRLFQLLRDERILQLSNLPYQHYIESNYFVVRETHSWDGRHIHLQPRLTQKGLNWLVQKLIKLGYTQREIA</sequence>
<protein>
    <recommendedName>
        <fullName evidence="1">Antirepressor protein C-terminal domain-containing protein</fullName>
    </recommendedName>
</protein>
<dbReference type="GO" id="GO:0003677">
    <property type="term" value="F:DNA binding"/>
    <property type="evidence" value="ECO:0007669"/>
    <property type="project" value="InterPro"/>
</dbReference>
<organism evidence="2 3">
    <name type="scientific">Nostoc piscinale CENA21</name>
    <dbReference type="NCBI Taxonomy" id="224013"/>
    <lineage>
        <taxon>Bacteria</taxon>
        <taxon>Bacillati</taxon>
        <taxon>Cyanobacteriota</taxon>
        <taxon>Cyanophyceae</taxon>
        <taxon>Nostocales</taxon>
        <taxon>Nostocaceae</taxon>
        <taxon>Nostoc</taxon>
    </lineage>
</organism>
<dbReference type="Proteomes" id="UP000062645">
    <property type="component" value="Chromosome"/>
</dbReference>
<dbReference type="RefSeq" id="WP_062296990.1">
    <property type="nucleotide sequence ID" value="NZ_CP012036.1"/>
</dbReference>
<dbReference type="InterPro" id="IPR005039">
    <property type="entry name" value="Ant_C"/>
</dbReference>
<name>A0A0M4U027_9NOSO</name>
<dbReference type="OrthoDB" id="570998at2"/>
<feature type="domain" description="Antirepressor protein C-terminal" evidence="1">
    <location>
        <begin position="153"/>
        <end position="252"/>
    </location>
</feature>
<evidence type="ECO:0000259" key="1">
    <source>
        <dbReference type="Pfam" id="PF03374"/>
    </source>
</evidence>
<reference evidence="3" key="1">
    <citation type="submission" date="2015-07" db="EMBL/GenBank/DDBJ databases">
        <title>Genome Of Nitrogen-Fixing Cyanobacterium Nostoc piscinale CENA21 From Solimoes/Amazon River Floodplain Sediments And Comparative Genomics To Uncover Biosynthetic Natural Products Potential.</title>
        <authorList>
            <person name="Leao T.F."/>
            <person name="Leao P.N."/>
            <person name="Guimaraes P.I."/>
            <person name="de Melo A.G.C."/>
            <person name="Ramos R.T.J."/>
            <person name="Silva A."/>
            <person name="Fiore M.F."/>
            <person name="Schneider M.P.C."/>
        </authorList>
    </citation>
    <scope>NUCLEOTIDE SEQUENCE [LARGE SCALE GENOMIC DNA]</scope>
    <source>
        <strain evidence="3">CENA21</strain>
    </source>
</reference>
<accession>A0A0M4U027</accession>
<dbReference type="KEGG" id="npz:ACX27_26805"/>
<reference evidence="2 3" key="2">
    <citation type="journal article" date="2016" name="Genome Announc.">
        <title>Draft Genome Sequence of the N2-Fixing Cyanobacterium Nostoc piscinale CENA21, Isolated from the Brazilian Amazon Floodplain.</title>
        <authorList>
            <person name="Leao T."/>
            <person name="Guimaraes P.I."/>
            <person name="de Melo A.G."/>
            <person name="Ramos R.T."/>
            <person name="Leao P.N."/>
            <person name="Silva A."/>
            <person name="Fiore M.F."/>
            <person name="Schneider M.P."/>
        </authorList>
    </citation>
    <scope>NUCLEOTIDE SEQUENCE [LARGE SCALE GENOMIC DNA]</scope>
    <source>
        <strain evidence="2 3">CENA21</strain>
    </source>
</reference>
<dbReference type="STRING" id="224013.ACX27_26805"/>